<dbReference type="InterPro" id="IPR015943">
    <property type="entry name" value="WD40/YVTN_repeat-like_dom_sf"/>
</dbReference>
<dbReference type="InterPro" id="IPR001627">
    <property type="entry name" value="Semap_dom"/>
</dbReference>
<keyword evidence="4" id="KW-1185">Reference proteome</keyword>
<dbReference type="Proteomes" id="UP000230750">
    <property type="component" value="Unassembled WGS sequence"/>
</dbReference>
<comment type="caution">
    <text evidence="3">The sequence shown here is derived from an EMBL/GenBank/DDBJ whole genome shotgun (WGS) entry which is preliminary data.</text>
</comment>
<dbReference type="STRING" id="307972.A0A2G8KW79"/>
<evidence type="ECO:0000313" key="4">
    <source>
        <dbReference type="Proteomes" id="UP000230750"/>
    </source>
</evidence>
<dbReference type="GO" id="GO:0030215">
    <property type="term" value="F:semaphorin receptor binding"/>
    <property type="evidence" value="ECO:0007669"/>
    <property type="project" value="InterPro"/>
</dbReference>
<dbReference type="PANTHER" id="PTHR11036">
    <property type="entry name" value="SEMAPHORIN"/>
    <property type="match status" value="1"/>
</dbReference>
<dbReference type="InterPro" id="IPR027231">
    <property type="entry name" value="Semaphorin"/>
</dbReference>
<dbReference type="InterPro" id="IPR036352">
    <property type="entry name" value="Semap_dom_sf"/>
</dbReference>
<name>A0A2G8KW79_STIJA</name>
<protein>
    <submittedName>
        <fullName evidence="3">Putative semaphorin-1A</fullName>
    </submittedName>
</protein>
<dbReference type="PANTHER" id="PTHR11036:SF127">
    <property type="entry name" value="SEMAPHORIN-1A"/>
    <property type="match status" value="1"/>
</dbReference>
<evidence type="ECO:0000256" key="1">
    <source>
        <dbReference type="PROSITE-ProRule" id="PRU00352"/>
    </source>
</evidence>
<accession>A0A2G8KW79</accession>
<gene>
    <name evidence="3" type="ORF">BSL78_10822</name>
</gene>
<organism evidence="3 4">
    <name type="scientific">Stichopus japonicus</name>
    <name type="common">Sea cucumber</name>
    <dbReference type="NCBI Taxonomy" id="307972"/>
    <lineage>
        <taxon>Eukaryota</taxon>
        <taxon>Metazoa</taxon>
        <taxon>Echinodermata</taxon>
        <taxon>Eleutherozoa</taxon>
        <taxon>Echinozoa</taxon>
        <taxon>Holothuroidea</taxon>
        <taxon>Aspidochirotacea</taxon>
        <taxon>Aspidochirotida</taxon>
        <taxon>Stichopodidae</taxon>
        <taxon>Apostichopus</taxon>
    </lineage>
</organism>
<dbReference type="GO" id="GO:0071526">
    <property type="term" value="P:semaphorin-plexin signaling pathway"/>
    <property type="evidence" value="ECO:0007669"/>
    <property type="project" value="TreeGrafter"/>
</dbReference>
<feature type="domain" description="Sema" evidence="2">
    <location>
        <begin position="1"/>
        <end position="325"/>
    </location>
</feature>
<evidence type="ECO:0000313" key="3">
    <source>
        <dbReference type="EMBL" id="PIK52263.1"/>
    </source>
</evidence>
<dbReference type="GO" id="GO:0045499">
    <property type="term" value="F:chemorepellent activity"/>
    <property type="evidence" value="ECO:0007669"/>
    <property type="project" value="TreeGrafter"/>
</dbReference>
<proteinExistence type="predicted"/>
<dbReference type="GO" id="GO:0005886">
    <property type="term" value="C:plasma membrane"/>
    <property type="evidence" value="ECO:0007669"/>
    <property type="project" value="TreeGrafter"/>
</dbReference>
<dbReference type="GO" id="GO:0007411">
    <property type="term" value="P:axon guidance"/>
    <property type="evidence" value="ECO:0007669"/>
    <property type="project" value="TreeGrafter"/>
</dbReference>
<dbReference type="GO" id="GO:0030335">
    <property type="term" value="P:positive regulation of cell migration"/>
    <property type="evidence" value="ECO:0007669"/>
    <property type="project" value="TreeGrafter"/>
</dbReference>
<dbReference type="SUPFAM" id="SSF101912">
    <property type="entry name" value="Sema domain"/>
    <property type="match status" value="1"/>
</dbReference>
<dbReference type="EMBL" id="MRZV01000336">
    <property type="protein sequence ID" value="PIK52263.1"/>
    <property type="molecule type" value="Genomic_DNA"/>
</dbReference>
<dbReference type="AlphaFoldDB" id="A0A2G8KW79"/>
<dbReference type="PROSITE" id="PS51004">
    <property type="entry name" value="SEMA"/>
    <property type="match status" value="1"/>
</dbReference>
<dbReference type="OrthoDB" id="9988752at2759"/>
<dbReference type="SMART" id="SM00630">
    <property type="entry name" value="Sema"/>
    <property type="match status" value="1"/>
</dbReference>
<dbReference type="Pfam" id="PF01403">
    <property type="entry name" value="Sema"/>
    <property type="match status" value="1"/>
</dbReference>
<evidence type="ECO:0000259" key="2">
    <source>
        <dbReference type="PROSITE" id="PS51004"/>
    </source>
</evidence>
<sequence length="526" mass="59644">MFVCKQDNSSISAWLKFVVDNGLFTGYNIESGPNPSHIARYLVSENGLEEVATTDDQNANFVNEPDFVGKPYVDGEFMYFFYRETAVEAVNQGKFVYSRVGRLCLNDTGHNKEFQTFFKVRLNCSLQGEYPFYFDHIQDVIVEERNNDVIFYAVFTTTPHGPASSAVCSYRLTDIKNVFATSKFKGKEANKLPGPVERPAYDNRFEQCLVNELNSQTRNFQETNTLMDDLVPNYNRFHHSNDEFDPPLLYSTGMNFYSFAVDSDNNITFVGTESGTILQTDFSNEEKVETFEIEILNMSRPVTGLRHNGTKLLAVTAKGLYQIELENCASGCQKECERFRHSYCDCEKDSKYNDGSVQILSSASNITSCVNRKVELTCEVQKTSPFCENVALNWYWSMKGEAYEPLVTCSETECQGDMTMLAPFVQYQIISAQPHYKLVHLTVTALPDTQGMFICEVDENTKATVKLTLDTSNGCLTRDSYNERSDHRKKLEDEKTAVSECQGNADATKIMFQECDKCPGDPRVNV</sequence>
<comment type="caution">
    <text evidence="1">Lacks conserved residue(s) required for the propagation of feature annotation.</text>
</comment>
<dbReference type="Gene3D" id="2.130.10.10">
    <property type="entry name" value="YVTN repeat-like/Quinoprotein amine dehydrogenase"/>
    <property type="match status" value="1"/>
</dbReference>
<reference evidence="3 4" key="1">
    <citation type="journal article" date="2017" name="PLoS Biol.">
        <title>The sea cucumber genome provides insights into morphological evolution and visceral regeneration.</title>
        <authorList>
            <person name="Zhang X."/>
            <person name="Sun L."/>
            <person name="Yuan J."/>
            <person name="Sun Y."/>
            <person name="Gao Y."/>
            <person name="Zhang L."/>
            <person name="Li S."/>
            <person name="Dai H."/>
            <person name="Hamel J.F."/>
            <person name="Liu C."/>
            <person name="Yu Y."/>
            <person name="Liu S."/>
            <person name="Lin W."/>
            <person name="Guo K."/>
            <person name="Jin S."/>
            <person name="Xu P."/>
            <person name="Storey K.B."/>
            <person name="Huan P."/>
            <person name="Zhang T."/>
            <person name="Zhou Y."/>
            <person name="Zhang J."/>
            <person name="Lin C."/>
            <person name="Li X."/>
            <person name="Xing L."/>
            <person name="Huo D."/>
            <person name="Sun M."/>
            <person name="Wang L."/>
            <person name="Mercier A."/>
            <person name="Li F."/>
            <person name="Yang H."/>
            <person name="Xiang J."/>
        </authorList>
    </citation>
    <scope>NUCLEOTIDE SEQUENCE [LARGE SCALE GENOMIC DNA]</scope>
    <source>
        <strain evidence="3">Shaxun</strain>
        <tissue evidence="3">Muscle</tissue>
    </source>
</reference>